<protein>
    <submittedName>
        <fullName evidence="1">Uncharacterized protein</fullName>
    </submittedName>
</protein>
<dbReference type="AlphaFoldDB" id="A0A4P6G2K1"/>
<sequence length="213" mass="24270">MNLLYICEPGIKLWEQPAHTSAPGFTTISILNKSISDIWATWQELAKTLIIDWPTAVKWRTIGHSLEQHKVQELLLRKEICKDLTSNDIIKKNENTKIYSYARHINPGDALLNPNELTQYRNTLLLLIKSAPNLDEIWKKLSIADKGVTSDNIFSFLCSQRETVIGRLIENDIYSAAQIICSIKYSSNIETLLNNMNFQKISASEIPKAIKNL</sequence>
<gene>
    <name evidence="1" type="ORF">CUN61_17075</name>
</gene>
<reference evidence="1 2" key="1">
    <citation type="submission" date="2017-11" db="EMBL/GenBank/DDBJ databases">
        <title>Genome sequence of Pseudomonas arsenicoxydans ACM1.</title>
        <authorList>
            <person name="Nascimento F.X."/>
        </authorList>
    </citation>
    <scope>NUCLEOTIDE SEQUENCE [LARGE SCALE GENOMIC DNA]</scope>
    <source>
        <strain evidence="1 2">ACM1</strain>
    </source>
</reference>
<evidence type="ECO:0000313" key="1">
    <source>
        <dbReference type="EMBL" id="QAY85589.1"/>
    </source>
</evidence>
<organism evidence="1 2">
    <name type="scientific">Pseudomonas arsenicoxydans</name>
    <dbReference type="NCBI Taxonomy" id="702115"/>
    <lineage>
        <taxon>Bacteria</taxon>
        <taxon>Pseudomonadati</taxon>
        <taxon>Pseudomonadota</taxon>
        <taxon>Gammaproteobacteria</taxon>
        <taxon>Pseudomonadales</taxon>
        <taxon>Pseudomonadaceae</taxon>
        <taxon>Pseudomonas</taxon>
    </lineage>
</organism>
<dbReference type="Proteomes" id="UP000291121">
    <property type="component" value="Chromosome"/>
</dbReference>
<dbReference type="EMBL" id="CP024767">
    <property type="protein sequence ID" value="QAY85589.1"/>
    <property type="molecule type" value="Genomic_DNA"/>
</dbReference>
<keyword evidence="2" id="KW-1185">Reference proteome</keyword>
<dbReference type="RefSeq" id="WP_208667761.1">
    <property type="nucleotide sequence ID" value="NZ_CP024767.1"/>
</dbReference>
<name>A0A4P6G2K1_9PSED</name>
<accession>A0A4P6G2K1</accession>
<proteinExistence type="predicted"/>
<evidence type="ECO:0000313" key="2">
    <source>
        <dbReference type="Proteomes" id="UP000291121"/>
    </source>
</evidence>